<accession>A0ABQ5BJ46</accession>
<keyword evidence="14" id="KW-1185">Reference proteome</keyword>
<comment type="pathway">
    <text evidence="1 11">Protein modification; peptidyl-diphthamide biosynthesis.</text>
</comment>
<evidence type="ECO:0000256" key="8">
    <source>
        <dbReference type="ARBA" id="ARBA00023004"/>
    </source>
</evidence>
<dbReference type="PIRSF" id="PIRSF004967">
    <property type="entry name" value="DPH1"/>
    <property type="match status" value="1"/>
</dbReference>
<dbReference type="InterPro" id="IPR016435">
    <property type="entry name" value="DPH1/DPH2"/>
</dbReference>
<dbReference type="InterPro" id="IPR042265">
    <property type="entry name" value="DPH1/DPH2_3"/>
</dbReference>
<evidence type="ECO:0000256" key="1">
    <source>
        <dbReference type="ARBA" id="ARBA00005156"/>
    </source>
</evidence>
<dbReference type="InterPro" id="IPR042263">
    <property type="entry name" value="DPH1/DPH2_1"/>
</dbReference>
<dbReference type="PANTHER" id="PTHR10762:SF1">
    <property type="entry name" value="2-(3-AMINO-3-CARBOXYPROPYL)HISTIDINE SYNTHASE SUBUNIT 1"/>
    <property type="match status" value="1"/>
</dbReference>
<comment type="caution">
    <text evidence="13">The sequence shown here is derived from an EMBL/GenBank/DDBJ whole genome shotgun (WGS) entry which is preliminary data.</text>
</comment>
<proteinExistence type="inferred from homology"/>
<keyword evidence="7" id="KW-0479">Metal-binding</keyword>
<dbReference type="Gene3D" id="3.40.50.11860">
    <property type="entry name" value="Diphthamide synthesis DPH1/DPH2 domain 3"/>
    <property type="match status" value="1"/>
</dbReference>
<evidence type="ECO:0000256" key="3">
    <source>
        <dbReference type="ARBA" id="ARBA00012221"/>
    </source>
</evidence>
<evidence type="ECO:0000256" key="4">
    <source>
        <dbReference type="ARBA" id="ARBA00021915"/>
    </source>
</evidence>
<dbReference type="InterPro" id="IPR035435">
    <property type="entry name" value="DPH1/DPH2_euk_archaea"/>
</dbReference>
<evidence type="ECO:0000256" key="5">
    <source>
        <dbReference type="ARBA" id="ARBA00022679"/>
    </source>
</evidence>
<evidence type="ECO:0000256" key="11">
    <source>
        <dbReference type="PIRNR" id="PIRNR004967"/>
    </source>
</evidence>
<dbReference type="SFLD" id="SFLDS00032">
    <property type="entry name" value="Radical_SAM_3-amino-3-carboxyp"/>
    <property type="match status" value="1"/>
</dbReference>
<evidence type="ECO:0000256" key="12">
    <source>
        <dbReference type="SAM" id="MobiDB-lite"/>
    </source>
</evidence>
<keyword evidence="8" id="KW-0408">Iron</keyword>
<dbReference type="EC" id="2.5.1.108" evidence="3 11"/>
<evidence type="ECO:0000256" key="9">
    <source>
        <dbReference type="ARBA" id="ARBA00023014"/>
    </source>
</evidence>
<keyword evidence="6 11" id="KW-0949">S-adenosyl-L-methionine</keyword>
<keyword evidence="11" id="KW-0004">4Fe-4S</keyword>
<dbReference type="Gene3D" id="3.40.50.11840">
    <property type="entry name" value="Diphthamide synthesis DPH1/DPH2 domain 1"/>
    <property type="match status" value="1"/>
</dbReference>
<dbReference type="NCBIfam" id="TIGR00322">
    <property type="entry name" value="diphth2_R"/>
    <property type="match status" value="1"/>
</dbReference>
<keyword evidence="9" id="KW-0411">Iron-sulfur</keyword>
<comment type="function">
    <text evidence="11">Catalyzes the first step of diphthamide biosynthesis, a post-translational modification of histidine which occurs in elongation factor 2.</text>
</comment>
<dbReference type="Proteomes" id="UP001151760">
    <property type="component" value="Unassembled WGS sequence"/>
</dbReference>
<sequence length="457" mass="50518">MEPNPPPPPQTTITTTDEQPPPRQPKRFIKNQIPSSITSNPALNTAISLLPPNYNFEIHKSIWRVTSTRSKRVALQFPEGLLMYSLIISDIITTFTDATECFVLGDVTYGACCVDDLSARALHADLLIHYGHSCLVPVDNTVVPCLYVFVDIKIDVNRLIETVKVNFDVVKFENLVIAGTIQFGTAIRAVKPELEKLGFRVLVPQSKPLSAGEVLGCTAPSIRVESVGVENESDLVLIFVADGRFHLEAFMIANPGIKAFRYDPYIGTLFLEEYDHKGMKECRKNAIVKSRDAKNWGIVLGTLGRQGNPRILDRLVKKMEKKGTTWTIVLMSELSPTRIGLFGDSVDAWVQIACPRLSIDWGDAFVKPLLTTFEAEIALGDLPGWWEKERKGGVVKDDSGPNCEAGADCCGKSGNCCGDNDSGVDYPMDYYAQDGGEWNSCYSKKPTRAPRRNIVAK</sequence>
<evidence type="ECO:0000313" key="14">
    <source>
        <dbReference type="Proteomes" id="UP001151760"/>
    </source>
</evidence>
<dbReference type="Pfam" id="PF01866">
    <property type="entry name" value="Diphthamide_syn"/>
    <property type="match status" value="1"/>
</dbReference>
<organism evidence="13 14">
    <name type="scientific">Tanacetum coccineum</name>
    <dbReference type="NCBI Taxonomy" id="301880"/>
    <lineage>
        <taxon>Eukaryota</taxon>
        <taxon>Viridiplantae</taxon>
        <taxon>Streptophyta</taxon>
        <taxon>Embryophyta</taxon>
        <taxon>Tracheophyta</taxon>
        <taxon>Spermatophyta</taxon>
        <taxon>Magnoliopsida</taxon>
        <taxon>eudicotyledons</taxon>
        <taxon>Gunneridae</taxon>
        <taxon>Pentapetalae</taxon>
        <taxon>asterids</taxon>
        <taxon>campanulids</taxon>
        <taxon>Asterales</taxon>
        <taxon>Asteraceae</taxon>
        <taxon>Asteroideae</taxon>
        <taxon>Anthemideae</taxon>
        <taxon>Anthemidinae</taxon>
        <taxon>Tanacetum</taxon>
    </lineage>
</organism>
<reference evidence="13" key="2">
    <citation type="submission" date="2022-01" db="EMBL/GenBank/DDBJ databases">
        <authorList>
            <person name="Yamashiro T."/>
            <person name="Shiraishi A."/>
            <person name="Satake H."/>
            <person name="Nakayama K."/>
        </authorList>
    </citation>
    <scope>NUCLEOTIDE SEQUENCE</scope>
</reference>
<dbReference type="InterPro" id="IPR042264">
    <property type="entry name" value="DPH1/DPH2_2"/>
</dbReference>
<feature type="compositionally biased region" description="Pro residues" evidence="12">
    <location>
        <begin position="1"/>
        <end position="10"/>
    </location>
</feature>
<dbReference type="EMBL" id="BQNB010013283">
    <property type="protein sequence ID" value="GJT14087.1"/>
    <property type="molecule type" value="Genomic_DNA"/>
</dbReference>
<comment type="similarity">
    <text evidence="2 11">Belongs to the DPH1/DPH2 family. DPH1 subfamily.</text>
</comment>
<dbReference type="PANTHER" id="PTHR10762">
    <property type="entry name" value="DIPHTHAMIDE BIOSYNTHESIS PROTEIN"/>
    <property type="match status" value="1"/>
</dbReference>
<evidence type="ECO:0000256" key="2">
    <source>
        <dbReference type="ARBA" id="ARBA00010173"/>
    </source>
</evidence>
<feature type="region of interest" description="Disordered" evidence="12">
    <location>
        <begin position="1"/>
        <end position="24"/>
    </location>
</feature>
<gene>
    <name evidence="13" type="ORF">Tco_0861129</name>
</gene>
<evidence type="ECO:0000256" key="10">
    <source>
        <dbReference type="ARBA" id="ARBA00048403"/>
    </source>
</evidence>
<protein>
    <recommendedName>
        <fullName evidence="4 11">2-(3-amino-3-carboxypropyl)histidine synthase subunit 1</fullName>
        <ecNumber evidence="3 11">2.5.1.108</ecNumber>
    </recommendedName>
</protein>
<comment type="catalytic activity">
    <reaction evidence="10 11">
        <text>L-histidyl-[translation elongation factor 2] + S-adenosyl-L-methionine = 2-[(3S)-amino-3-carboxypropyl]-L-histidyl-[translation elongation factor 2] + S-methyl-5'-thioadenosine + H(+)</text>
        <dbReference type="Rhea" id="RHEA:36783"/>
        <dbReference type="Rhea" id="RHEA-COMP:9748"/>
        <dbReference type="Rhea" id="RHEA-COMP:9749"/>
        <dbReference type="ChEBI" id="CHEBI:15378"/>
        <dbReference type="ChEBI" id="CHEBI:17509"/>
        <dbReference type="ChEBI" id="CHEBI:29979"/>
        <dbReference type="ChEBI" id="CHEBI:59789"/>
        <dbReference type="ChEBI" id="CHEBI:73995"/>
        <dbReference type="EC" id="2.5.1.108"/>
    </reaction>
</comment>
<dbReference type="Gene3D" id="3.40.50.11850">
    <property type="entry name" value="Diphthamide synthesis DPH1/DPH2 domain 2"/>
    <property type="match status" value="1"/>
</dbReference>
<keyword evidence="5 11" id="KW-0808">Transferase</keyword>
<comment type="cofactor">
    <cofactor evidence="11">
        <name>[4Fe-4S] cluster</name>
        <dbReference type="ChEBI" id="CHEBI:49883"/>
    </cofactor>
    <text evidence="11">Binds 1 [4Fe-4S] cluster per subunit. The cluster is coordinated with 3 cysteines and an exchangeable S-adenosyl-L-methionine.</text>
</comment>
<evidence type="ECO:0000313" key="13">
    <source>
        <dbReference type="EMBL" id="GJT14087.1"/>
    </source>
</evidence>
<reference evidence="13" key="1">
    <citation type="journal article" date="2022" name="Int. J. Mol. Sci.">
        <title>Draft Genome of Tanacetum Coccineum: Genomic Comparison of Closely Related Tanacetum-Family Plants.</title>
        <authorList>
            <person name="Yamashiro T."/>
            <person name="Shiraishi A."/>
            <person name="Nakayama K."/>
            <person name="Satake H."/>
        </authorList>
    </citation>
    <scope>NUCLEOTIDE SEQUENCE</scope>
</reference>
<name>A0ABQ5BJ46_9ASTR</name>
<evidence type="ECO:0000256" key="6">
    <source>
        <dbReference type="ARBA" id="ARBA00022691"/>
    </source>
</evidence>
<evidence type="ECO:0000256" key="7">
    <source>
        <dbReference type="ARBA" id="ARBA00022723"/>
    </source>
</evidence>